<evidence type="ECO:0000256" key="1">
    <source>
        <dbReference type="SAM" id="MobiDB-lite"/>
    </source>
</evidence>
<dbReference type="InterPro" id="IPR024613">
    <property type="entry name" value="Huntingtin_N_HEAT_rpt-2"/>
</dbReference>
<name>A0AAV2SD32_MEGNR</name>
<sequence length="1211" mass="135564">MKIYTLYLENQAFCRIYLWCFMVPLAQLQTDLNAAAEMHGDNDPISLGLQRKGSSGIFKTLTRNNDKSSLSSYIRLFEPLVIKSLKLYTVSSDVGMQQSVLQLLIHLVQIRVNYCLLDSDQIFIGYVIKQFEYIEEGQIKNAEKLIPSMFRFLVLLSYERHHSKSIIGVPKIIQLCDGLMASGQPPLSHCVLALGPLVEDLFLVRSTSSNSDQRELETQREVLCSMLLRLSHYHQILRLLSMILVSTKDNGERWRKLSRQVVDTVLPQLSRLQINLDSKESLRAIEEVLNSVCPSVYRPVDCVLKALFTSPCELESTSGVERWVGGVLLMLRCLISHSSSDLVLSRLEELGLSMDYVHSESSADYSTSDPLGAQEMQEQHSSNTFRDPLNVTQPETAPHVAMGRFLLEVIRVSVSEIRSVHTSMVHGCGNSGESRRIQQQQQQKLQGGPHSPDLLVHLTHHLLLTLVYLSQSGEWPTVVEAMRMICVGECEVLEEVSEGVVFVCGRHPALTMLWCKLLTLMDVAPQSLWTQVLRTTQRKSVAHHLSPVSSEASGPSSCLALEFLRRSGLLVFSQFVVRHMKEGEWLTWLVVQHISDVVLLHKEPPVRSLIQSIHSSPAASALLIQAIHARCEHVQKGEYGGHIISLVCGVHVNQSGALITFLVERLLSSPYLVVTRAASALAAQRTHLLLAMNPQQVKTQFPQVDITKIIRHMKETQTNKRYGQLYSLLQRLLGQVYEVTILDEPSLAAQPVQAPANTKLNLSWYLQVVRSRCVAGQGGGYECGQLLSQLEYSDIIGIMSGKSFNLKLLKHTLRLGLSSTLQANRQWGECNSSVDTGDDSEECSSGSGSGEAPLYTASKVILLQHLQLLAQSLPKPHHTFTPGGGNKYSERVCKLLSGDDTISGSVETLAPVLVEFLTSMAKLPWAPQIHPDTSEHLLRFALLAMEYLHWRVWLGGVSLEVASLCLRCVDAVMKVSSLAGLLGLPERLSYICSMTSATHATTVHMIKPRALPSLPHSLWQKLSSVESCPLTACKRLMQLLLWLETSNSHDLLPPCIAHPIKGVIMGLGRMPILNSVVRIPPDVWTMGWSPDFSGDHGTLLPPLPQDLLQETDVLKQFIFRQELFGWIGRQQFEETWMALLSVLNGVPTEDTPREELPYINLYLNTYCLRYIPRNQAERYRLPIPIFRYSNTLFKLETNHRATILLSTCNRK</sequence>
<dbReference type="Pfam" id="PF20925">
    <property type="entry name" value="Htt_bridge"/>
    <property type="match status" value="1"/>
</dbReference>
<dbReference type="PANTHER" id="PTHR10170">
    <property type="entry name" value="HUNTINGTON DISEASE PROTEIN"/>
    <property type="match status" value="1"/>
</dbReference>
<reference evidence="2 3" key="1">
    <citation type="submission" date="2024-05" db="EMBL/GenBank/DDBJ databases">
        <authorList>
            <person name="Wallberg A."/>
        </authorList>
    </citation>
    <scope>NUCLEOTIDE SEQUENCE [LARGE SCALE GENOMIC DNA]</scope>
</reference>
<dbReference type="InterPro" id="IPR048412">
    <property type="entry name" value="Htt_bridge"/>
</dbReference>
<feature type="region of interest" description="Disordered" evidence="1">
    <location>
        <begin position="363"/>
        <end position="382"/>
    </location>
</feature>
<comment type="caution">
    <text evidence="2">The sequence shown here is derived from an EMBL/GenBank/DDBJ whole genome shotgun (WGS) entry which is preliminary data.</text>
</comment>
<evidence type="ECO:0000313" key="2">
    <source>
        <dbReference type="EMBL" id="CAL4176844.1"/>
    </source>
</evidence>
<feature type="region of interest" description="Disordered" evidence="1">
    <location>
        <begin position="830"/>
        <end position="850"/>
    </location>
</feature>
<proteinExistence type="predicted"/>
<feature type="non-terminal residue" evidence="2">
    <location>
        <position position="1211"/>
    </location>
</feature>
<organism evidence="2 3">
    <name type="scientific">Meganyctiphanes norvegica</name>
    <name type="common">Northern krill</name>
    <name type="synonym">Thysanopoda norvegica</name>
    <dbReference type="NCBI Taxonomy" id="48144"/>
    <lineage>
        <taxon>Eukaryota</taxon>
        <taxon>Metazoa</taxon>
        <taxon>Ecdysozoa</taxon>
        <taxon>Arthropoda</taxon>
        <taxon>Crustacea</taxon>
        <taxon>Multicrustacea</taxon>
        <taxon>Malacostraca</taxon>
        <taxon>Eumalacostraca</taxon>
        <taxon>Eucarida</taxon>
        <taxon>Euphausiacea</taxon>
        <taxon>Euphausiidae</taxon>
        <taxon>Meganyctiphanes</taxon>
    </lineage>
</organism>
<evidence type="ECO:0008006" key="4">
    <source>
        <dbReference type="Google" id="ProtNLM"/>
    </source>
</evidence>
<dbReference type="EMBL" id="CAXKWB010055251">
    <property type="protein sequence ID" value="CAL4176844.1"/>
    <property type="molecule type" value="Genomic_DNA"/>
</dbReference>
<accession>A0AAV2SD32</accession>
<dbReference type="Pfam" id="PF20927">
    <property type="entry name" value="Htt_C-HEAT"/>
    <property type="match status" value="2"/>
</dbReference>
<dbReference type="Proteomes" id="UP001497623">
    <property type="component" value="Unassembled WGS sequence"/>
</dbReference>
<evidence type="ECO:0000313" key="3">
    <source>
        <dbReference type="Proteomes" id="UP001497623"/>
    </source>
</evidence>
<keyword evidence="3" id="KW-1185">Reference proteome</keyword>
<dbReference type="InterPro" id="IPR028426">
    <property type="entry name" value="Huntingtin_fam"/>
</dbReference>
<protein>
    <recommendedName>
        <fullName evidence="4">Huntingtin</fullName>
    </recommendedName>
</protein>
<dbReference type="GO" id="GO:0005634">
    <property type="term" value="C:nucleus"/>
    <property type="evidence" value="ECO:0007669"/>
    <property type="project" value="InterPro"/>
</dbReference>
<dbReference type="PANTHER" id="PTHR10170:SF10">
    <property type="entry name" value="HUNTINGTIN"/>
    <property type="match status" value="1"/>
</dbReference>
<dbReference type="InterPro" id="IPR000091">
    <property type="entry name" value="Huntingtin"/>
</dbReference>
<dbReference type="Pfam" id="PF12372">
    <property type="entry name" value="Htt_N-HEAT"/>
    <property type="match status" value="1"/>
</dbReference>
<gene>
    <name evidence="2" type="ORF">MNOR_LOCUS34841</name>
</gene>
<dbReference type="GO" id="GO:0005737">
    <property type="term" value="C:cytoplasm"/>
    <property type="evidence" value="ECO:0007669"/>
    <property type="project" value="InterPro"/>
</dbReference>
<dbReference type="AlphaFoldDB" id="A0AAV2SD32"/>
<feature type="region of interest" description="Disordered" evidence="1">
    <location>
        <begin position="427"/>
        <end position="448"/>
    </location>
</feature>
<dbReference type="PRINTS" id="PR00375">
    <property type="entry name" value="HUNTINGTIN"/>
</dbReference>
<dbReference type="InterPro" id="IPR048413">
    <property type="entry name" value="Htt_C-HEAT_rpt"/>
</dbReference>